<evidence type="ECO:0000313" key="2">
    <source>
        <dbReference type="Proteomes" id="UP000503349"/>
    </source>
</evidence>
<proteinExistence type="predicted"/>
<evidence type="ECO:0000313" key="1">
    <source>
        <dbReference type="EMBL" id="KAF3696496.1"/>
    </source>
</evidence>
<sequence length="87" mass="9644">MAHHITSGNIGTSAAVNSCSTPILSLHPHHWDLFFILCYPLAIFKRSFSDGFFFSDLILILISLPPLSPPPQPGFHRQLTFLIPTAD</sequence>
<organism evidence="1 2">
    <name type="scientific">Channa argus</name>
    <name type="common">Northern snakehead</name>
    <name type="synonym">Ophicephalus argus</name>
    <dbReference type="NCBI Taxonomy" id="215402"/>
    <lineage>
        <taxon>Eukaryota</taxon>
        <taxon>Metazoa</taxon>
        <taxon>Chordata</taxon>
        <taxon>Craniata</taxon>
        <taxon>Vertebrata</taxon>
        <taxon>Euteleostomi</taxon>
        <taxon>Actinopterygii</taxon>
        <taxon>Neopterygii</taxon>
        <taxon>Teleostei</taxon>
        <taxon>Neoteleostei</taxon>
        <taxon>Acanthomorphata</taxon>
        <taxon>Anabantaria</taxon>
        <taxon>Anabantiformes</taxon>
        <taxon>Channoidei</taxon>
        <taxon>Channidae</taxon>
        <taxon>Channa</taxon>
    </lineage>
</organism>
<gene>
    <name evidence="1" type="ORF">EXN66_Car012174</name>
</gene>
<dbReference type="Proteomes" id="UP000503349">
    <property type="component" value="Chromosome 12"/>
</dbReference>
<dbReference type="AlphaFoldDB" id="A0A6G1Q2S5"/>
<accession>A0A6G1Q2S5</accession>
<protein>
    <submittedName>
        <fullName evidence="1">Uncharacterized protein</fullName>
    </submittedName>
</protein>
<dbReference type="EMBL" id="CM015723">
    <property type="protein sequence ID" value="KAF3696496.1"/>
    <property type="molecule type" value="Genomic_DNA"/>
</dbReference>
<keyword evidence="2" id="KW-1185">Reference proteome</keyword>
<reference evidence="1 2" key="1">
    <citation type="submission" date="2019-02" db="EMBL/GenBank/DDBJ databases">
        <title>Opniocepnalus argus genome.</title>
        <authorList>
            <person name="Zhou C."/>
            <person name="Xiao S."/>
        </authorList>
    </citation>
    <scope>NUCLEOTIDE SEQUENCE [LARGE SCALE GENOMIC DNA]</scope>
    <source>
        <strain evidence="1">OARG1902GOOAL</strain>
        <tissue evidence="1">Muscle</tissue>
    </source>
</reference>
<reference evidence="2" key="2">
    <citation type="submission" date="2019-02" db="EMBL/GenBank/DDBJ databases">
        <title>Opniocepnalus argus Var Kimnra genome.</title>
        <authorList>
            <person name="Zhou C."/>
            <person name="Xiao S."/>
        </authorList>
    </citation>
    <scope>NUCLEOTIDE SEQUENCE [LARGE SCALE GENOMIC DNA]</scope>
</reference>
<name>A0A6G1Q2S5_CHAAH</name>